<feature type="chain" id="PRO_5001808728" description="Transmembrane protein" evidence="2">
    <location>
        <begin position="25"/>
        <end position="558"/>
    </location>
</feature>
<feature type="compositionally biased region" description="Basic and acidic residues" evidence="1">
    <location>
        <begin position="182"/>
        <end position="196"/>
    </location>
</feature>
<feature type="compositionally biased region" description="Polar residues" evidence="1">
    <location>
        <begin position="115"/>
        <end position="125"/>
    </location>
</feature>
<dbReference type="Proteomes" id="UP000028828">
    <property type="component" value="Unassembled WGS sequence"/>
</dbReference>
<feature type="region of interest" description="Disordered" evidence="1">
    <location>
        <begin position="112"/>
        <end position="240"/>
    </location>
</feature>
<sequence length="558" mass="60018">MNRVIRKRFAFLGISLALETVVVGVSGAQQTRVSSVEITHTYAPLLRPRVHGAGPSGLQAQVPAQALPDIITGSHKIHTPGLTSLREYASSTRPASTAQRAVVSGLPFNVRRVTTGGSLRGNQSETKTEDRGNMKETETFTPQLHQTHASESETGVVEAERPESTSASAAFPTDNTAQHVTESGEVHQDKTREKLRSPPQRDSTNLLDSEKQKGSFNEAKSTRREVVGEEAKQPATREEVDEPLAVKEVIRMKGEQNRKRVHIKKAPYINAPNRKLEKGSRKAEDADACCGIEETETRMSDASLSMLYYFNPDSVMEFHTVSLLLPDGKTFLADVESVVRDPPPTEDDQHPKSVAHLSGGYTLTLSLDGVTLEDGDDDEIASWGAERVLYPVILEEVAIRDTSAVAVQATRAGSLSNDATSTVPVSHPETRFLQEKSASDTQDNYDASVTAGLATDFGSKTKGGEADSSSVYSAGPVGFGEAERSANVARKIVRVLAVSRGNIGTVRISTTRSVAPGMSAFTCVFRTGIYGDFDPCNTPAVIAANFFTPLTASIIGGF</sequence>
<evidence type="ECO:0000256" key="2">
    <source>
        <dbReference type="SAM" id="SignalP"/>
    </source>
</evidence>
<gene>
    <name evidence="3" type="ORF">TGP89_239570</name>
</gene>
<feature type="compositionally biased region" description="Polar residues" evidence="1">
    <location>
        <begin position="164"/>
        <end position="181"/>
    </location>
</feature>
<organism evidence="3 4">
    <name type="scientific">Toxoplasma gondii p89</name>
    <dbReference type="NCBI Taxonomy" id="943119"/>
    <lineage>
        <taxon>Eukaryota</taxon>
        <taxon>Sar</taxon>
        <taxon>Alveolata</taxon>
        <taxon>Apicomplexa</taxon>
        <taxon>Conoidasida</taxon>
        <taxon>Coccidia</taxon>
        <taxon>Eucoccidiorida</taxon>
        <taxon>Eimeriorina</taxon>
        <taxon>Sarcocystidae</taxon>
        <taxon>Toxoplasma</taxon>
    </lineage>
</organism>
<evidence type="ECO:0000313" key="4">
    <source>
        <dbReference type="Proteomes" id="UP000028828"/>
    </source>
</evidence>
<accession>A0A086K3T2</accession>
<name>A0A086K3T2_TOXGO</name>
<dbReference type="AlphaFoldDB" id="A0A086K3T2"/>
<feature type="compositionally biased region" description="Basic and acidic residues" evidence="1">
    <location>
        <begin position="126"/>
        <end position="138"/>
    </location>
</feature>
<feature type="compositionally biased region" description="Basic and acidic residues" evidence="1">
    <location>
        <begin position="220"/>
        <end position="240"/>
    </location>
</feature>
<feature type="signal peptide" evidence="2">
    <location>
        <begin position="1"/>
        <end position="24"/>
    </location>
</feature>
<dbReference type="VEuPathDB" id="ToxoDB:TGP89_239570"/>
<evidence type="ECO:0008006" key="5">
    <source>
        <dbReference type="Google" id="ProtNLM"/>
    </source>
</evidence>
<dbReference type="OrthoDB" id="330294at2759"/>
<feature type="compositionally biased region" description="Polar residues" evidence="1">
    <location>
        <begin position="139"/>
        <end position="153"/>
    </location>
</feature>
<evidence type="ECO:0000256" key="1">
    <source>
        <dbReference type="SAM" id="MobiDB-lite"/>
    </source>
</evidence>
<evidence type="ECO:0000313" key="3">
    <source>
        <dbReference type="EMBL" id="KFG39050.1"/>
    </source>
</evidence>
<reference evidence="3 4" key="1">
    <citation type="submission" date="2014-03" db="EMBL/GenBank/DDBJ databases">
        <authorList>
            <person name="Sibley D."/>
            <person name="Venepally P."/>
            <person name="Karamycheva S."/>
            <person name="Hadjithomas M."/>
            <person name="Khan A."/>
            <person name="Brunk B."/>
            <person name="Roos D."/>
            <person name="Caler E."/>
            <person name="Lorenzi H."/>
        </authorList>
    </citation>
    <scope>NUCLEOTIDE SEQUENCE [LARGE SCALE GENOMIC DNA]</scope>
    <source>
        <strain evidence="4">p89</strain>
    </source>
</reference>
<keyword evidence="2" id="KW-0732">Signal</keyword>
<dbReference type="EMBL" id="AEYI02001304">
    <property type="protein sequence ID" value="KFG39050.1"/>
    <property type="molecule type" value="Genomic_DNA"/>
</dbReference>
<proteinExistence type="predicted"/>
<protein>
    <recommendedName>
        <fullName evidence="5">Transmembrane protein</fullName>
    </recommendedName>
</protein>
<comment type="caution">
    <text evidence="3">The sequence shown here is derived from an EMBL/GenBank/DDBJ whole genome shotgun (WGS) entry which is preliminary data.</text>
</comment>